<dbReference type="Proteomes" id="UP000186074">
    <property type="component" value="Chromosome"/>
</dbReference>
<keyword evidence="4" id="KW-0288">FMN</keyword>
<keyword evidence="3" id="KW-0285">Flavoprotein</keyword>
<evidence type="ECO:0000256" key="1">
    <source>
        <dbReference type="ARBA" id="ARBA00001917"/>
    </source>
</evidence>
<proteinExistence type="inferred from homology"/>
<comment type="similarity">
    <text evidence="2">Belongs to the nitroreductase family.</text>
</comment>
<keyword evidence="10" id="KW-1185">Reference proteome</keyword>
<dbReference type="SUPFAM" id="SSF55469">
    <property type="entry name" value="FMN-dependent nitroreductase-like"/>
    <property type="match status" value="1"/>
</dbReference>
<evidence type="ECO:0000256" key="2">
    <source>
        <dbReference type="ARBA" id="ARBA00007118"/>
    </source>
</evidence>
<evidence type="ECO:0000256" key="3">
    <source>
        <dbReference type="ARBA" id="ARBA00022630"/>
    </source>
</evidence>
<accession>A0A1P8KKV4</accession>
<sequence length="224" mass="26104">MEIKMENKFLEAMKFRHATKEFDATKKISDEDFNQILEYGVLSPSSFGFEPWKFIVVQNEDLRVKLKEFSWGAQGTLPTASHFVIILARKVSGMKYDSNYIKYMLNDIKEFPKDVQEIYSGFYEKFQKEDFSLLENDRYVFDWASKQTYIALANMMTGAAYMGIDSCPTEGFDLKLTDKFLEEDLGIDTNEYGASVMVPFGYRKEAPKHEKSRQDVETVSTWYN</sequence>
<dbReference type="Gene3D" id="3.40.109.10">
    <property type="entry name" value="NADH Oxidase"/>
    <property type="match status" value="1"/>
</dbReference>
<dbReference type="InterPro" id="IPR000415">
    <property type="entry name" value="Nitroreductase-like"/>
</dbReference>
<keyword evidence="7" id="KW-0520">NAD</keyword>
<evidence type="ECO:0000256" key="6">
    <source>
        <dbReference type="ARBA" id="ARBA00023002"/>
    </source>
</evidence>
<evidence type="ECO:0000313" key="10">
    <source>
        <dbReference type="Proteomes" id="UP000186074"/>
    </source>
</evidence>
<dbReference type="InterPro" id="IPR033878">
    <property type="entry name" value="NfsB-like"/>
</dbReference>
<dbReference type="STRING" id="1850254.LPB137_04715"/>
<dbReference type="GO" id="GO:0005829">
    <property type="term" value="C:cytosol"/>
    <property type="evidence" value="ECO:0007669"/>
    <property type="project" value="TreeGrafter"/>
</dbReference>
<dbReference type="KEGG" id="alp:LPB137_04715"/>
<keyword evidence="5" id="KW-0521">NADP</keyword>
<reference evidence="9 10" key="1">
    <citation type="submission" date="2017-01" db="EMBL/GenBank/DDBJ databases">
        <title>Genome sequencing of Arcobacter sp. LPB0137.</title>
        <authorList>
            <person name="Lee G.-W."/>
            <person name="Yi H."/>
        </authorList>
    </citation>
    <scope>NUCLEOTIDE SEQUENCE [LARGE SCALE GENOMIC DNA]</scope>
    <source>
        <strain evidence="9 10">LPB0137</strain>
    </source>
</reference>
<dbReference type="Pfam" id="PF00881">
    <property type="entry name" value="Nitroreductase"/>
    <property type="match status" value="1"/>
</dbReference>
<name>A0A1P8KKV4_9BACT</name>
<dbReference type="InterPro" id="IPR050627">
    <property type="entry name" value="Nitroreductase/BluB"/>
</dbReference>
<gene>
    <name evidence="9" type="ORF">LPB137_04715</name>
</gene>
<evidence type="ECO:0000313" key="9">
    <source>
        <dbReference type="EMBL" id="APW65193.1"/>
    </source>
</evidence>
<evidence type="ECO:0000256" key="5">
    <source>
        <dbReference type="ARBA" id="ARBA00022857"/>
    </source>
</evidence>
<dbReference type="GO" id="GO:0046857">
    <property type="term" value="F:oxidoreductase activity, acting on other nitrogenous compounds as donors, with NAD or NADP as acceptor"/>
    <property type="evidence" value="ECO:0007669"/>
    <property type="project" value="TreeGrafter"/>
</dbReference>
<dbReference type="OrthoDB" id="9809288at2"/>
<protein>
    <submittedName>
        <fullName evidence="9">NAD(P)H-dependent oxidoreductase</fullName>
    </submittedName>
</protein>
<keyword evidence="6" id="KW-0560">Oxidoreductase</keyword>
<dbReference type="PANTHER" id="PTHR23026">
    <property type="entry name" value="NADPH NITROREDUCTASE"/>
    <property type="match status" value="1"/>
</dbReference>
<dbReference type="EMBL" id="CP019070">
    <property type="protein sequence ID" value="APW65193.1"/>
    <property type="molecule type" value="Genomic_DNA"/>
</dbReference>
<dbReference type="AlphaFoldDB" id="A0A1P8KKV4"/>
<evidence type="ECO:0000259" key="8">
    <source>
        <dbReference type="Pfam" id="PF00881"/>
    </source>
</evidence>
<evidence type="ECO:0000256" key="7">
    <source>
        <dbReference type="ARBA" id="ARBA00023027"/>
    </source>
</evidence>
<evidence type="ECO:0000256" key="4">
    <source>
        <dbReference type="ARBA" id="ARBA00022643"/>
    </source>
</evidence>
<dbReference type="InterPro" id="IPR029479">
    <property type="entry name" value="Nitroreductase"/>
</dbReference>
<dbReference type="GO" id="GO:0046256">
    <property type="term" value="P:2,4,6-trinitrotoluene catabolic process"/>
    <property type="evidence" value="ECO:0007669"/>
    <property type="project" value="TreeGrafter"/>
</dbReference>
<dbReference type="PANTHER" id="PTHR23026:SF125">
    <property type="entry name" value="OXYGEN-INSENSITIVE NAD(P)H NITROREDUCTASE"/>
    <property type="match status" value="1"/>
</dbReference>
<comment type="cofactor">
    <cofactor evidence="1">
        <name>FMN</name>
        <dbReference type="ChEBI" id="CHEBI:58210"/>
    </cofactor>
</comment>
<dbReference type="CDD" id="cd02149">
    <property type="entry name" value="NfsB-like"/>
    <property type="match status" value="1"/>
</dbReference>
<organism evidence="9 10">
    <name type="scientific">Poseidonibacter parvus</name>
    <dbReference type="NCBI Taxonomy" id="1850254"/>
    <lineage>
        <taxon>Bacteria</taxon>
        <taxon>Pseudomonadati</taxon>
        <taxon>Campylobacterota</taxon>
        <taxon>Epsilonproteobacteria</taxon>
        <taxon>Campylobacterales</taxon>
        <taxon>Arcobacteraceae</taxon>
        <taxon>Poseidonibacter</taxon>
    </lineage>
</organism>
<feature type="domain" description="Nitroreductase" evidence="8">
    <location>
        <begin position="14"/>
        <end position="202"/>
    </location>
</feature>